<dbReference type="NCBIfam" id="TIGR00765">
    <property type="entry name" value="yihY_not_rbn"/>
    <property type="match status" value="1"/>
</dbReference>
<dbReference type="AlphaFoldDB" id="A0A6C0RCU0"/>
<proteinExistence type="predicted"/>
<dbReference type="KEGG" id="drc:G0Q07_03970"/>
<accession>A0A6C0RCU0</accession>
<protein>
    <submittedName>
        <fullName evidence="7">YihY/virulence factor BrkB family protein</fullName>
    </submittedName>
</protein>
<feature type="transmembrane region" description="Helical" evidence="6">
    <location>
        <begin position="198"/>
        <end position="223"/>
    </location>
</feature>
<name>A0A6C0RCU0_9BACT</name>
<evidence type="ECO:0000256" key="1">
    <source>
        <dbReference type="ARBA" id="ARBA00004651"/>
    </source>
</evidence>
<dbReference type="RefSeq" id="WP_163344870.1">
    <property type="nucleotide sequence ID" value="NZ_CP048409.1"/>
</dbReference>
<keyword evidence="3 6" id="KW-0812">Transmembrane</keyword>
<evidence type="ECO:0000313" key="7">
    <source>
        <dbReference type="EMBL" id="QIA06941.1"/>
    </source>
</evidence>
<keyword evidence="2" id="KW-1003">Cell membrane</keyword>
<evidence type="ECO:0000256" key="3">
    <source>
        <dbReference type="ARBA" id="ARBA00022692"/>
    </source>
</evidence>
<dbReference type="PIRSF" id="PIRSF035875">
    <property type="entry name" value="RNase_BN"/>
    <property type="match status" value="1"/>
</dbReference>
<feature type="transmembrane region" description="Helical" evidence="6">
    <location>
        <begin position="121"/>
        <end position="145"/>
    </location>
</feature>
<keyword evidence="4 6" id="KW-1133">Transmembrane helix</keyword>
<dbReference type="EMBL" id="CP048409">
    <property type="protein sequence ID" value="QIA06941.1"/>
    <property type="molecule type" value="Genomic_DNA"/>
</dbReference>
<gene>
    <name evidence="7" type="ORF">G0Q07_03970</name>
</gene>
<evidence type="ECO:0000256" key="5">
    <source>
        <dbReference type="ARBA" id="ARBA00023136"/>
    </source>
</evidence>
<keyword evidence="8" id="KW-1185">Reference proteome</keyword>
<keyword evidence="5 6" id="KW-0472">Membrane</keyword>
<comment type="subcellular location">
    <subcellularLocation>
        <location evidence="1">Cell membrane</location>
        <topology evidence="1">Multi-pass membrane protein</topology>
    </subcellularLocation>
</comment>
<feature type="transmembrane region" description="Helical" evidence="6">
    <location>
        <begin position="55"/>
        <end position="77"/>
    </location>
</feature>
<feature type="transmembrane region" description="Helical" evidence="6">
    <location>
        <begin position="235"/>
        <end position="258"/>
    </location>
</feature>
<reference evidence="7 8" key="1">
    <citation type="submission" date="2020-02" db="EMBL/GenBank/DDBJ databases">
        <title>Genome sequencing for Draconibacterium sp. strain M1.</title>
        <authorList>
            <person name="Park S.-J."/>
        </authorList>
    </citation>
    <scope>NUCLEOTIDE SEQUENCE [LARGE SCALE GENOMIC DNA]</scope>
    <source>
        <strain evidence="7 8">M1</strain>
    </source>
</reference>
<evidence type="ECO:0000313" key="8">
    <source>
        <dbReference type="Proteomes" id="UP000474630"/>
    </source>
</evidence>
<dbReference type="PANTHER" id="PTHR30213">
    <property type="entry name" value="INNER MEMBRANE PROTEIN YHJD"/>
    <property type="match status" value="1"/>
</dbReference>
<dbReference type="PANTHER" id="PTHR30213:SF0">
    <property type="entry name" value="UPF0761 MEMBRANE PROTEIN YIHY"/>
    <property type="match status" value="1"/>
</dbReference>
<sequence>MATDKISFERLKKLGEKAVEHAKNISLPLFDGVPLYDVLLFFWRSIVDGSITTRASGIAFSFFIALFPGIIFLFTLIPSSGFENELFVIIHELVPDKIWPVVEETITEIVLVDPRRDVMSINFFIALIFATNGIVSMMSAFDATVHNINRRTWRSQYFVAVFLLIIFTLLLGVAIAMLTGGQVLINYLDRIDIIRDRFLVNLLTVGKWVITTTIFFFTFSFLYYMAPAKKTKWRFISAGGTLATILSIIGFIGMSYYLNNFSQYNILYGSIGTLLAVMLLMYVMSLILLIGFELNASIYQAHTYQDDYDKS</sequence>
<organism evidence="7 8">
    <name type="scientific">Draconibacterium halophilum</name>
    <dbReference type="NCBI Taxonomy" id="2706887"/>
    <lineage>
        <taxon>Bacteria</taxon>
        <taxon>Pseudomonadati</taxon>
        <taxon>Bacteroidota</taxon>
        <taxon>Bacteroidia</taxon>
        <taxon>Marinilabiliales</taxon>
        <taxon>Prolixibacteraceae</taxon>
        <taxon>Draconibacterium</taxon>
    </lineage>
</organism>
<evidence type="ECO:0000256" key="2">
    <source>
        <dbReference type="ARBA" id="ARBA00022475"/>
    </source>
</evidence>
<dbReference type="Pfam" id="PF03631">
    <property type="entry name" value="Virul_fac_BrkB"/>
    <property type="match status" value="1"/>
</dbReference>
<evidence type="ECO:0000256" key="6">
    <source>
        <dbReference type="SAM" id="Phobius"/>
    </source>
</evidence>
<dbReference type="Proteomes" id="UP000474630">
    <property type="component" value="Chromosome"/>
</dbReference>
<evidence type="ECO:0000256" key="4">
    <source>
        <dbReference type="ARBA" id="ARBA00022989"/>
    </source>
</evidence>
<feature type="transmembrane region" description="Helical" evidence="6">
    <location>
        <begin position="157"/>
        <end position="178"/>
    </location>
</feature>
<dbReference type="InterPro" id="IPR017039">
    <property type="entry name" value="Virul_fac_BrkB"/>
</dbReference>
<feature type="transmembrane region" description="Helical" evidence="6">
    <location>
        <begin position="270"/>
        <end position="292"/>
    </location>
</feature>
<dbReference type="GO" id="GO:0005886">
    <property type="term" value="C:plasma membrane"/>
    <property type="evidence" value="ECO:0007669"/>
    <property type="project" value="UniProtKB-SubCell"/>
</dbReference>